<dbReference type="Gene3D" id="3.40.50.1000">
    <property type="entry name" value="HAD superfamily/HAD-like"/>
    <property type="match status" value="1"/>
</dbReference>
<dbReference type="PANTHER" id="PTHR28181">
    <property type="entry name" value="UPF0655 PROTEIN YCR015C"/>
    <property type="match status" value="1"/>
</dbReference>
<evidence type="ECO:0000313" key="2">
    <source>
        <dbReference type="Proteomes" id="UP001375240"/>
    </source>
</evidence>
<dbReference type="InterPro" id="IPR050849">
    <property type="entry name" value="HAD-like_hydrolase_phosphatase"/>
</dbReference>
<dbReference type="SUPFAM" id="SSF56784">
    <property type="entry name" value="HAD-like"/>
    <property type="match status" value="1"/>
</dbReference>
<evidence type="ECO:0000313" key="1">
    <source>
        <dbReference type="EMBL" id="KAK6343959.1"/>
    </source>
</evidence>
<reference evidence="1 2" key="1">
    <citation type="submission" date="2019-10" db="EMBL/GenBank/DDBJ databases">
        <authorList>
            <person name="Palmer J.M."/>
        </authorList>
    </citation>
    <scope>NUCLEOTIDE SEQUENCE [LARGE SCALE GENOMIC DNA]</scope>
    <source>
        <strain evidence="1 2">TWF696</strain>
    </source>
</reference>
<dbReference type="PANTHER" id="PTHR28181:SF1">
    <property type="entry name" value="COLD TOLERANCE PROTEIN 1"/>
    <property type="match status" value="1"/>
</dbReference>
<proteinExistence type="predicted"/>
<name>A0AAV9ULU4_9PEZI</name>
<dbReference type="AlphaFoldDB" id="A0AAV9ULU4"/>
<gene>
    <name evidence="1" type="ORF">TWF696_007611</name>
</gene>
<comment type="caution">
    <text evidence="1">The sequence shown here is derived from an EMBL/GenBank/DDBJ whole genome shotgun (WGS) entry which is preliminary data.</text>
</comment>
<dbReference type="InterPro" id="IPR036412">
    <property type="entry name" value="HAD-like_sf"/>
</dbReference>
<sequence>MGEQAPRIAHLVLDFDQTLTIDDTLATLASASPLPDAAAIFTHLTNAYLDDYNAHTASHPTPTNVQEEVTFLASLRTVEQRSIERVEASGLFKGIKPQELAAAARRVAVRRPVELAALLSQVLSEDNCNCSTHSPNMSKKTTTGRVSIVSVNWSETFIREVLLALPGLDTRHSSRVEIYANNLLVGADGATTGKLDRRFGTHGLWTAADKMRILDGILAASTSFPLSAPSLSSPSYSSPGGNNYCRNKVAPAAVDTAGTGVDELDAKERTTGVPPRDDGCECGCECVCGCGERGLNVYVGDSATDFAALLLHGGVDRAFVMGGDSRRDNRSLLAICRRQGVAVLSRVLVRDDREEEGGRGGAADAADPLCETGLQQLAGEGDRRNPDNGDGDGAPFRPLYRVAGWSELLECLQHPDRWKYPAT</sequence>
<protein>
    <submittedName>
        <fullName evidence="1">Uncharacterized protein</fullName>
    </submittedName>
</protein>
<organism evidence="1 2">
    <name type="scientific">Orbilia brochopaga</name>
    <dbReference type="NCBI Taxonomy" id="3140254"/>
    <lineage>
        <taxon>Eukaryota</taxon>
        <taxon>Fungi</taxon>
        <taxon>Dikarya</taxon>
        <taxon>Ascomycota</taxon>
        <taxon>Pezizomycotina</taxon>
        <taxon>Orbiliomycetes</taxon>
        <taxon>Orbiliales</taxon>
        <taxon>Orbiliaceae</taxon>
        <taxon>Orbilia</taxon>
    </lineage>
</organism>
<dbReference type="Proteomes" id="UP001375240">
    <property type="component" value="Unassembled WGS sequence"/>
</dbReference>
<keyword evidence="2" id="KW-1185">Reference proteome</keyword>
<dbReference type="EMBL" id="JAVHNQ010000006">
    <property type="protein sequence ID" value="KAK6343959.1"/>
    <property type="molecule type" value="Genomic_DNA"/>
</dbReference>
<accession>A0AAV9ULU4</accession>
<dbReference type="InterPro" id="IPR023214">
    <property type="entry name" value="HAD_sf"/>
</dbReference>